<protein>
    <submittedName>
        <fullName evidence="2">Uncharacterized protein</fullName>
    </submittedName>
</protein>
<dbReference type="Proteomes" id="UP000501690">
    <property type="component" value="Linkage Group LG7"/>
</dbReference>
<proteinExistence type="predicted"/>
<accession>A0A4D6MI51</accession>
<feature type="compositionally biased region" description="Polar residues" evidence="1">
    <location>
        <begin position="7"/>
        <end position="26"/>
    </location>
</feature>
<dbReference type="EMBL" id="CP039351">
    <property type="protein sequence ID" value="QCE00212.1"/>
    <property type="molecule type" value="Genomic_DNA"/>
</dbReference>
<evidence type="ECO:0000256" key="1">
    <source>
        <dbReference type="SAM" id="MobiDB-lite"/>
    </source>
</evidence>
<evidence type="ECO:0000313" key="2">
    <source>
        <dbReference type="EMBL" id="QCE00212.1"/>
    </source>
</evidence>
<organism evidence="2 3">
    <name type="scientific">Vigna unguiculata</name>
    <name type="common">Cowpea</name>
    <dbReference type="NCBI Taxonomy" id="3917"/>
    <lineage>
        <taxon>Eukaryota</taxon>
        <taxon>Viridiplantae</taxon>
        <taxon>Streptophyta</taxon>
        <taxon>Embryophyta</taxon>
        <taxon>Tracheophyta</taxon>
        <taxon>Spermatophyta</taxon>
        <taxon>Magnoliopsida</taxon>
        <taxon>eudicotyledons</taxon>
        <taxon>Gunneridae</taxon>
        <taxon>Pentapetalae</taxon>
        <taxon>rosids</taxon>
        <taxon>fabids</taxon>
        <taxon>Fabales</taxon>
        <taxon>Fabaceae</taxon>
        <taxon>Papilionoideae</taxon>
        <taxon>50 kb inversion clade</taxon>
        <taxon>NPAAA clade</taxon>
        <taxon>indigoferoid/millettioid clade</taxon>
        <taxon>Phaseoleae</taxon>
        <taxon>Vigna</taxon>
    </lineage>
</organism>
<name>A0A4D6MI51_VIGUN</name>
<feature type="region of interest" description="Disordered" evidence="1">
    <location>
        <begin position="1"/>
        <end position="26"/>
    </location>
</feature>
<keyword evidence="3" id="KW-1185">Reference proteome</keyword>
<dbReference type="AlphaFoldDB" id="A0A4D6MI51"/>
<reference evidence="2 3" key="1">
    <citation type="submission" date="2019-04" db="EMBL/GenBank/DDBJ databases">
        <title>An improved genome assembly and genetic linkage map for asparagus bean, Vigna unguiculata ssp. sesquipedialis.</title>
        <authorList>
            <person name="Xia Q."/>
            <person name="Zhang R."/>
            <person name="Dong Y."/>
        </authorList>
    </citation>
    <scope>NUCLEOTIDE SEQUENCE [LARGE SCALE GENOMIC DNA]</scope>
    <source>
        <tissue evidence="2">Leaf</tissue>
    </source>
</reference>
<evidence type="ECO:0000313" key="3">
    <source>
        <dbReference type="Proteomes" id="UP000501690"/>
    </source>
</evidence>
<gene>
    <name evidence="2" type="ORF">DEO72_LG7g1499</name>
</gene>
<sequence>MAPHTPFPSSFHKTSDPQSAHSCSTSSKDYFKVTCCHTYRPQPIEHVQEFMLRIIPRNAR</sequence>